<evidence type="ECO:0000313" key="3">
    <source>
        <dbReference type="EMBL" id="MFD1179714.1"/>
    </source>
</evidence>
<feature type="chain" id="PRO_5047030156" evidence="1">
    <location>
        <begin position="29"/>
        <end position="303"/>
    </location>
</feature>
<dbReference type="InterPro" id="IPR036582">
    <property type="entry name" value="Mao_N_sf"/>
</dbReference>
<keyword evidence="4" id="KW-1185">Reference proteome</keyword>
<dbReference type="SUPFAM" id="SSF55383">
    <property type="entry name" value="Copper amine oxidase, domain N"/>
    <property type="match status" value="2"/>
</dbReference>
<gene>
    <name evidence="3" type="ORF">ACFQ3W_25905</name>
</gene>
<proteinExistence type="predicted"/>
<name>A0ABW3S4Z2_9BACL</name>
<dbReference type="Gene3D" id="3.30.457.10">
    <property type="entry name" value="Copper amine oxidase-like, N-terminal domain"/>
    <property type="match status" value="1"/>
</dbReference>
<dbReference type="Pfam" id="PF07833">
    <property type="entry name" value="Cu_amine_oxidN1"/>
    <property type="match status" value="1"/>
</dbReference>
<accession>A0ABW3S4Z2</accession>
<reference evidence="4" key="1">
    <citation type="journal article" date="2019" name="Int. J. Syst. Evol. Microbiol.">
        <title>The Global Catalogue of Microorganisms (GCM) 10K type strain sequencing project: providing services to taxonomists for standard genome sequencing and annotation.</title>
        <authorList>
            <consortium name="The Broad Institute Genomics Platform"/>
            <consortium name="The Broad Institute Genome Sequencing Center for Infectious Disease"/>
            <person name="Wu L."/>
            <person name="Ma J."/>
        </authorList>
    </citation>
    <scope>NUCLEOTIDE SEQUENCE [LARGE SCALE GENOMIC DNA]</scope>
    <source>
        <strain evidence="4">CCUG 59189</strain>
    </source>
</reference>
<evidence type="ECO:0000313" key="4">
    <source>
        <dbReference type="Proteomes" id="UP001597262"/>
    </source>
</evidence>
<dbReference type="InterPro" id="IPR012854">
    <property type="entry name" value="Cu_amine_oxidase-like_N"/>
</dbReference>
<organism evidence="3 4">
    <name type="scientific">Paenibacillus puldeungensis</name>
    <dbReference type="NCBI Taxonomy" id="696536"/>
    <lineage>
        <taxon>Bacteria</taxon>
        <taxon>Bacillati</taxon>
        <taxon>Bacillota</taxon>
        <taxon>Bacilli</taxon>
        <taxon>Bacillales</taxon>
        <taxon>Paenibacillaceae</taxon>
        <taxon>Paenibacillus</taxon>
    </lineage>
</organism>
<evidence type="ECO:0000259" key="2">
    <source>
        <dbReference type="Pfam" id="PF07833"/>
    </source>
</evidence>
<feature type="domain" description="Copper amine oxidase-like N-terminal" evidence="2">
    <location>
        <begin position="36"/>
        <end position="150"/>
    </location>
</feature>
<comment type="caution">
    <text evidence="3">The sequence shown here is derived from an EMBL/GenBank/DDBJ whole genome shotgun (WGS) entry which is preliminary data.</text>
</comment>
<dbReference type="Proteomes" id="UP001597262">
    <property type="component" value="Unassembled WGS sequence"/>
</dbReference>
<dbReference type="EMBL" id="JBHTLM010000040">
    <property type="protein sequence ID" value="MFD1179714.1"/>
    <property type="molecule type" value="Genomic_DNA"/>
</dbReference>
<keyword evidence="1" id="KW-0732">Signal</keyword>
<protein>
    <submittedName>
        <fullName evidence="3">Copper amine oxidase N-terminal domain-containing protein</fullName>
    </submittedName>
</protein>
<feature type="signal peptide" evidence="1">
    <location>
        <begin position="1"/>
        <end position="28"/>
    </location>
</feature>
<sequence>MKLFGRKSIFMLLSVALLWGVTAVSASAAQTRINVQVDGKNVSFPDAKPYVEDSRVMIPVRFVSESLGAKVDYKKETSGSRVNRVVKITLGSKLISMNVNADKVLVDDSIITLDVPARVQQKRVYVPLRFVSEALGAKVDWKSAKKLVNISTGKPVTNPDPVPSDSNMYSTNFEWDKDSSGYVYNKLAKELFVNNMKVSNGKLTFTLPREAEADYMTAKGAITHLTPGKTYTYSIGQGQGSIEFALVYPGRDEQEAYSVFLNSKINKDADELFGQYNDAIVIVGGNSSGAPLSEVQKIAQKLK</sequence>
<evidence type="ECO:0000256" key="1">
    <source>
        <dbReference type="SAM" id="SignalP"/>
    </source>
</evidence>
<dbReference type="RefSeq" id="WP_379322136.1">
    <property type="nucleotide sequence ID" value="NZ_JBHTLM010000040.1"/>
</dbReference>